<proteinExistence type="inferred from homology"/>
<dbReference type="EMBL" id="JAULRT010000032">
    <property type="protein sequence ID" value="MDO3381070.1"/>
    <property type="molecule type" value="Genomic_DNA"/>
</dbReference>
<accession>A0ABT8TBP6</accession>
<keyword evidence="5" id="KW-1185">Reference proteome</keyword>
<gene>
    <name evidence="4" type="ORF">QWI16_02720</name>
</gene>
<dbReference type="Gene3D" id="3.40.50.1820">
    <property type="entry name" value="alpha/beta hydrolase"/>
    <property type="match status" value="1"/>
</dbReference>
<comment type="caution">
    <text evidence="4">The sequence shown here is derived from an EMBL/GenBank/DDBJ whole genome shotgun (WGS) entry which is preliminary data.</text>
</comment>
<dbReference type="PANTHER" id="PTHR10655">
    <property type="entry name" value="LYSOPHOSPHOLIPASE-RELATED"/>
    <property type="match status" value="1"/>
</dbReference>
<sequence>MSSANPFSDLECLTLENPKAGASDACVIWLHGLGASCNDFANLLPELKLREGARIRFIFPQAPTLPVTVNGGYEMPAWYDLVSLDVERKFNEVHLQQASAAIHEIIERQVAAGIASERVLLAGFSQGGAVVFEAALSSNRPLAGLLALSTYFATSDTCRFSEQNKNLPISIQHGLHDDVVFPLLAERAEATLAAHGYAFESHRYPMAHEVCREQIDDISAFINRCLPADPSPR</sequence>
<dbReference type="Proteomes" id="UP001168380">
    <property type="component" value="Unassembled WGS sequence"/>
</dbReference>
<organism evidence="4 5">
    <name type="scientific">Gilvimarinus algae</name>
    <dbReference type="NCBI Taxonomy" id="3058037"/>
    <lineage>
        <taxon>Bacteria</taxon>
        <taxon>Pseudomonadati</taxon>
        <taxon>Pseudomonadota</taxon>
        <taxon>Gammaproteobacteria</taxon>
        <taxon>Cellvibrionales</taxon>
        <taxon>Cellvibrionaceae</taxon>
        <taxon>Gilvimarinus</taxon>
    </lineage>
</organism>
<evidence type="ECO:0000256" key="1">
    <source>
        <dbReference type="ARBA" id="ARBA00006499"/>
    </source>
</evidence>
<dbReference type="RefSeq" id="WP_302711194.1">
    <property type="nucleotide sequence ID" value="NZ_JAULRT010000032.1"/>
</dbReference>
<dbReference type="InterPro" id="IPR050565">
    <property type="entry name" value="LYPA1-2/EST-like"/>
</dbReference>
<dbReference type="SUPFAM" id="SSF53474">
    <property type="entry name" value="alpha/beta-Hydrolases"/>
    <property type="match status" value="1"/>
</dbReference>
<evidence type="ECO:0000313" key="5">
    <source>
        <dbReference type="Proteomes" id="UP001168380"/>
    </source>
</evidence>
<evidence type="ECO:0000313" key="4">
    <source>
        <dbReference type="EMBL" id="MDO3381070.1"/>
    </source>
</evidence>
<reference evidence="4" key="1">
    <citation type="submission" date="2023-07" db="EMBL/GenBank/DDBJ databases">
        <title>Gilvimarinus algae sp. nov., isolated from the surface of Kelp.</title>
        <authorList>
            <person name="Sun Y.Y."/>
            <person name="Gong Y."/>
            <person name="Du Z.J."/>
        </authorList>
    </citation>
    <scope>NUCLEOTIDE SEQUENCE</scope>
    <source>
        <strain evidence="4">SDUM040014</strain>
    </source>
</reference>
<protein>
    <submittedName>
        <fullName evidence="4">Carboxylesterase</fullName>
    </submittedName>
</protein>
<dbReference type="PANTHER" id="PTHR10655:SF17">
    <property type="entry name" value="LYSOPHOSPHOLIPASE-LIKE PROTEIN 1"/>
    <property type="match status" value="1"/>
</dbReference>
<name>A0ABT8TBP6_9GAMM</name>
<keyword evidence="2" id="KW-0378">Hydrolase</keyword>
<dbReference type="Pfam" id="PF02230">
    <property type="entry name" value="Abhydrolase_2"/>
    <property type="match status" value="1"/>
</dbReference>
<dbReference type="InterPro" id="IPR029058">
    <property type="entry name" value="AB_hydrolase_fold"/>
</dbReference>
<dbReference type="InterPro" id="IPR003140">
    <property type="entry name" value="PLipase/COase/thioEstase"/>
</dbReference>
<evidence type="ECO:0000259" key="3">
    <source>
        <dbReference type="Pfam" id="PF02230"/>
    </source>
</evidence>
<evidence type="ECO:0000256" key="2">
    <source>
        <dbReference type="ARBA" id="ARBA00022801"/>
    </source>
</evidence>
<feature type="domain" description="Phospholipase/carboxylesterase/thioesterase" evidence="3">
    <location>
        <begin position="20"/>
        <end position="225"/>
    </location>
</feature>
<comment type="similarity">
    <text evidence="1">Belongs to the AB hydrolase superfamily. AB hydrolase 2 family.</text>
</comment>